<reference evidence="5" key="2">
    <citation type="journal article" date="2018" name="Nat. Commun.">
        <title>Extreme sensitivity to ultraviolet light in the fungal pathogen causing white-nose syndrome of bats.</title>
        <authorList>
            <person name="Palmer J.M."/>
            <person name="Drees K.P."/>
            <person name="Foster J.T."/>
            <person name="Lindner D.L."/>
        </authorList>
    </citation>
    <scope>NUCLEOTIDE SEQUENCE [LARGE SCALE GENOMIC DNA]</scope>
    <source>
        <strain evidence="5">UAMH 10579</strain>
    </source>
</reference>
<keyword evidence="5" id="KW-1185">Reference proteome</keyword>
<gene>
    <name evidence="4" type="ORF">VE01_03519</name>
</gene>
<reference evidence="4 5" key="1">
    <citation type="submission" date="2016-03" db="EMBL/GenBank/DDBJ databases">
        <title>Comparative genomics of Pseudogymnoascus destructans, the fungus causing white-nose syndrome of bats.</title>
        <authorList>
            <person name="Palmer J.M."/>
            <person name="Drees K.P."/>
            <person name="Foster J.T."/>
            <person name="Lindner D.L."/>
        </authorList>
    </citation>
    <scope>NUCLEOTIDE SEQUENCE [LARGE SCALE GENOMIC DNA]</scope>
    <source>
        <strain evidence="4 5">UAMH 10579</strain>
    </source>
</reference>
<dbReference type="OrthoDB" id="415532at2759"/>
<dbReference type="RefSeq" id="XP_018132202.1">
    <property type="nucleotide sequence ID" value="XM_018273006.2"/>
</dbReference>
<organism evidence="4 5">
    <name type="scientific">Pseudogymnoascus verrucosus</name>
    <dbReference type="NCBI Taxonomy" id="342668"/>
    <lineage>
        <taxon>Eukaryota</taxon>
        <taxon>Fungi</taxon>
        <taxon>Dikarya</taxon>
        <taxon>Ascomycota</taxon>
        <taxon>Pezizomycotina</taxon>
        <taxon>Leotiomycetes</taxon>
        <taxon>Thelebolales</taxon>
        <taxon>Thelebolaceae</taxon>
        <taxon>Pseudogymnoascus</taxon>
    </lineage>
</organism>
<dbReference type="Pfam" id="PF14033">
    <property type="entry name" value="DUF4246"/>
    <property type="match status" value="1"/>
</dbReference>
<dbReference type="STRING" id="342668.A0A1B8GRK6"/>
<feature type="domain" description="DUF4246" evidence="3">
    <location>
        <begin position="5"/>
        <end position="74"/>
    </location>
</feature>
<dbReference type="AlphaFoldDB" id="A0A1B8GRK6"/>
<feature type="compositionally biased region" description="Basic and acidic residues" evidence="1">
    <location>
        <begin position="363"/>
        <end position="377"/>
    </location>
</feature>
<dbReference type="PANTHER" id="PTHR33119">
    <property type="entry name" value="IFI3P"/>
    <property type="match status" value="1"/>
</dbReference>
<dbReference type="Proteomes" id="UP000091956">
    <property type="component" value="Unassembled WGS sequence"/>
</dbReference>
<feature type="domain" description="DUF4246" evidence="2">
    <location>
        <begin position="108"/>
        <end position="593"/>
    </location>
</feature>
<name>A0A1B8GRK6_9PEZI</name>
<evidence type="ECO:0000313" key="4">
    <source>
        <dbReference type="EMBL" id="OBT98469.1"/>
    </source>
</evidence>
<sequence length="693" mass="79940">MSHEYPGINIDLRYYNNDGPIYPLGAHGNCFGADSELLPVREVFMMVLMDRLSDKVDWHKKVFNEEIVSKWRKEALEQHEDKLFTQVVEARVGDIKVSMPRAHIISAAAFDYCIKELREKAAHFERTGLIPTLDSDGNTIVKSDTIVTPELQKELRAAFDQLRADQASDVDWHPRSDEKVQDLVHPSMYPFIYGKSNFFQEEVVGVSDAIELWAGKGEPARAARKRDLPDPNVSYDQGGSGIPFEYWSDTYQWLPANLAFQEDGTVKFTSYINNLHPKKYPSIYRTIEKLIDTAIPAWDQFLSVHDYKQKTLPPVGRQKSRFSVPDSGDDEDEALWEPYSAEVLAEENYELTESDWEQIREERRYNSRDEERQWGEERPEDAERDEEADDVRDFKWKQIRDPVLTEPDSEEKVNYLCQESIRQKFKESGLQVIVKMATIELTPEKPDFPMGGWHVEGQINERICATALFYLDSENVTPSHLSFRMQTTYDQDELQGIAGQNQFNWLERVYGTQLSQSSDGASSCLQHYGSAETRQGRLLAFPNVFHHRVSPFKLQDPTKPGHRRFIALWLVDPHQRIISTGNVPPQQQDWWAEAVFGNGADANTGNMPPELLELIAERGPAKKSQKQEGGQTADRKLPTEIMEMVRENGLATQGLMTVEEARHHREELMNVRSRFHEKAEQEWEGVEYFFCEH</sequence>
<evidence type="ECO:0000259" key="2">
    <source>
        <dbReference type="Pfam" id="PF14033"/>
    </source>
</evidence>
<dbReference type="PANTHER" id="PTHR33119:SF1">
    <property type="entry name" value="FE2OG DIOXYGENASE DOMAIN-CONTAINING PROTEIN"/>
    <property type="match status" value="1"/>
</dbReference>
<accession>A0A1B8GRK6</accession>
<protein>
    <submittedName>
        <fullName evidence="4">Uncharacterized protein</fullName>
    </submittedName>
</protein>
<evidence type="ECO:0000256" key="1">
    <source>
        <dbReference type="SAM" id="MobiDB-lite"/>
    </source>
</evidence>
<dbReference type="InterPro" id="IPR049192">
    <property type="entry name" value="DUF4246_C"/>
</dbReference>
<feature type="region of interest" description="Disordered" evidence="1">
    <location>
        <begin position="363"/>
        <end position="389"/>
    </location>
</feature>
<dbReference type="Pfam" id="PF21666">
    <property type="entry name" value="DUF4246_N"/>
    <property type="match status" value="1"/>
</dbReference>
<proteinExistence type="predicted"/>
<dbReference type="GeneID" id="28836905"/>
<dbReference type="InterPro" id="IPR025340">
    <property type="entry name" value="DUF4246"/>
</dbReference>
<feature type="compositionally biased region" description="Acidic residues" evidence="1">
    <location>
        <begin position="378"/>
        <end position="389"/>
    </location>
</feature>
<evidence type="ECO:0000259" key="3">
    <source>
        <dbReference type="Pfam" id="PF21666"/>
    </source>
</evidence>
<dbReference type="EMBL" id="KV460216">
    <property type="protein sequence ID" value="OBT98469.1"/>
    <property type="molecule type" value="Genomic_DNA"/>
</dbReference>
<dbReference type="InterPro" id="IPR049207">
    <property type="entry name" value="DUF4246_N"/>
</dbReference>
<evidence type="ECO:0000313" key="5">
    <source>
        <dbReference type="Proteomes" id="UP000091956"/>
    </source>
</evidence>